<name>A0ABX7FI05_BRECH</name>
<protein>
    <submittedName>
        <fullName evidence="2">Uncharacterized protein</fullName>
    </submittedName>
</protein>
<sequence length="147" mass="16318">MNYKGVVLTCTQEILDDFLANLPVSIEVREFSEKYNGVQIENPTGVVEAKYYVLRVGGATFLQNHDPFEPGFAPILDANAAAIIQRHKEDLVDQIVLTQFAVKPADIIKELEDKLSQEQENNLNTMEALADVYEQLLALQNPNGGAV</sequence>
<reference evidence="2 3" key="1">
    <citation type="submission" date="2021-01" db="EMBL/GenBank/DDBJ databases">
        <title>Identification of strong promoters based on the transcriptome of Brevibacillus choshinensis.</title>
        <authorList>
            <person name="Yao D."/>
            <person name="Zhang K."/>
            <person name="Wu J."/>
        </authorList>
    </citation>
    <scope>NUCLEOTIDE SEQUENCE [LARGE SCALE GENOMIC DNA]</scope>
    <source>
        <strain evidence="2 3">HPD31-SP3</strain>
    </source>
</reference>
<gene>
    <name evidence="2" type="ORF">JNE38_16455</name>
</gene>
<evidence type="ECO:0000256" key="1">
    <source>
        <dbReference type="SAM" id="Coils"/>
    </source>
</evidence>
<keyword evidence="1" id="KW-0175">Coiled coil</keyword>
<evidence type="ECO:0000313" key="3">
    <source>
        <dbReference type="Proteomes" id="UP000596248"/>
    </source>
</evidence>
<evidence type="ECO:0000313" key="2">
    <source>
        <dbReference type="EMBL" id="QRG65234.1"/>
    </source>
</evidence>
<dbReference type="RefSeq" id="WP_203254752.1">
    <property type="nucleotide sequence ID" value="NZ_CP069127.1"/>
</dbReference>
<keyword evidence="3" id="KW-1185">Reference proteome</keyword>
<proteinExistence type="predicted"/>
<dbReference type="Proteomes" id="UP000596248">
    <property type="component" value="Chromosome"/>
</dbReference>
<organism evidence="2 3">
    <name type="scientific">Brevibacillus choshinensis</name>
    <dbReference type="NCBI Taxonomy" id="54911"/>
    <lineage>
        <taxon>Bacteria</taxon>
        <taxon>Bacillati</taxon>
        <taxon>Bacillota</taxon>
        <taxon>Bacilli</taxon>
        <taxon>Bacillales</taxon>
        <taxon>Paenibacillaceae</taxon>
        <taxon>Brevibacillus</taxon>
    </lineage>
</organism>
<feature type="coiled-coil region" evidence="1">
    <location>
        <begin position="108"/>
        <end position="136"/>
    </location>
</feature>
<dbReference type="EMBL" id="CP069127">
    <property type="protein sequence ID" value="QRG65234.1"/>
    <property type="molecule type" value="Genomic_DNA"/>
</dbReference>
<accession>A0ABX7FI05</accession>